<keyword evidence="1" id="KW-0732">Signal</keyword>
<keyword evidence="3" id="KW-1185">Reference proteome</keyword>
<dbReference type="EMBL" id="KV453911">
    <property type="protein sequence ID" value="ODV79641.1"/>
    <property type="molecule type" value="Genomic_DNA"/>
</dbReference>
<dbReference type="GeneID" id="30980750"/>
<evidence type="ECO:0000313" key="2">
    <source>
        <dbReference type="EMBL" id="ODV79641.1"/>
    </source>
</evidence>
<evidence type="ECO:0000256" key="1">
    <source>
        <dbReference type="SAM" id="SignalP"/>
    </source>
</evidence>
<gene>
    <name evidence="2" type="ORF">CANTADRAFT_207429</name>
</gene>
<protein>
    <submittedName>
        <fullName evidence="2">Uncharacterized protein</fullName>
    </submittedName>
</protein>
<proteinExistence type="predicted"/>
<feature type="chain" id="PRO_5009162797" evidence="1">
    <location>
        <begin position="23"/>
        <end position="391"/>
    </location>
</feature>
<dbReference type="Proteomes" id="UP000094285">
    <property type="component" value="Unassembled WGS sequence"/>
</dbReference>
<sequence>MAQTKMRLMSLALNLVLIPSHPIDLPRSPAPEHKIHTTEAYLNLCRRNNTNFYQVQDFKLNDIVLKYGPWVQKLNEDTNGAYVHKSFCFVLTLSDAEDGISGYSRKPGVMFGTTAYQDYYPSGEIVIECLRYRFRGYHTVRVEFLFELPYSIAGSVEEFLIQNLDVDNYECLNYNIYSPHIIDFKSVFKVHNESFETYGAVFKSFFSNSSRSKPKIRGLVLEYLPSNLESNFMSLIEYYQDEFSLRYIEEPPVNYHFASSYHGSNFLNFATKSPLEKAIWTNLTSKPVLTYNGGVERTNQELVVKSYLLKTNIILERSWSEIPDELSNKLFLHPYYLHGGLVYSLSDDVIQGLRSIEQNRVEYNEKVNVFDSKLQRLFMMFGKEESNEPLS</sequence>
<feature type="signal peptide" evidence="1">
    <location>
        <begin position="1"/>
        <end position="22"/>
    </location>
</feature>
<dbReference type="AlphaFoldDB" id="A0A1E4SJF9"/>
<dbReference type="RefSeq" id="XP_020064763.1">
    <property type="nucleotide sequence ID" value="XM_020206613.1"/>
</dbReference>
<reference evidence="3" key="1">
    <citation type="submission" date="2016-05" db="EMBL/GenBank/DDBJ databases">
        <title>Comparative genomics of biotechnologically important yeasts.</title>
        <authorList>
            <consortium name="DOE Joint Genome Institute"/>
            <person name="Riley R."/>
            <person name="Haridas S."/>
            <person name="Wolfe K.H."/>
            <person name="Lopes M.R."/>
            <person name="Hittinger C.T."/>
            <person name="Goker M."/>
            <person name="Salamov A."/>
            <person name="Wisecaver J."/>
            <person name="Long T.M."/>
            <person name="Aerts A.L."/>
            <person name="Barry K."/>
            <person name="Choi C."/>
            <person name="Clum A."/>
            <person name="Coughlan A.Y."/>
            <person name="Deshpande S."/>
            <person name="Douglass A.P."/>
            <person name="Hanson S.J."/>
            <person name="Klenk H.-P."/>
            <person name="Labutti K."/>
            <person name="Lapidus A."/>
            <person name="Lindquist E."/>
            <person name="Lipzen A."/>
            <person name="Meier-Kolthoff J.P."/>
            <person name="Ohm R.A."/>
            <person name="Otillar R.P."/>
            <person name="Pangilinan J."/>
            <person name="Peng Y."/>
            <person name="Rokas A."/>
            <person name="Rosa C.A."/>
            <person name="Scheuner C."/>
            <person name="Sibirny A.A."/>
            <person name="Slot J.C."/>
            <person name="Stielow J.B."/>
            <person name="Sun H."/>
            <person name="Kurtzman C.P."/>
            <person name="Blackwell M."/>
            <person name="Grigoriev I.V."/>
            <person name="Jeffries T.W."/>
        </authorList>
    </citation>
    <scope>NUCLEOTIDE SEQUENCE [LARGE SCALE GENOMIC DNA]</scope>
    <source>
        <strain evidence="3">NRRL Y-17324</strain>
    </source>
</reference>
<organism evidence="2 3">
    <name type="scientific">Suhomyces tanzawaensis NRRL Y-17324</name>
    <dbReference type="NCBI Taxonomy" id="984487"/>
    <lineage>
        <taxon>Eukaryota</taxon>
        <taxon>Fungi</taxon>
        <taxon>Dikarya</taxon>
        <taxon>Ascomycota</taxon>
        <taxon>Saccharomycotina</taxon>
        <taxon>Pichiomycetes</taxon>
        <taxon>Debaryomycetaceae</taxon>
        <taxon>Suhomyces</taxon>
    </lineage>
</organism>
<evidence type="ECO:0000313" key="3">
    <source>
        <dbReference type="Proteomes" id="UP000094285"/>
    </source>
</evidence>
<name>A0A1E4SJF9_9ASCO</name>
<accession>A0A1E4SJF9</accession>